<proteinExistence type="predicted"/>
<keyword evidence="2" id="KW-1185">Reference proteome</keyword>
<protein>
    <submittedName>
        <fullName evidence="1">Uncharacterized protein</fullName>
    </submittedName>
</protein>
<accession>A0AAV0MKI7</accession>
<sequence length="52" mass="5948">MNPIFLISLSLSSKLISPLSLQREDPGDRKVGLTESIHFLNDSHYRSEEQFT</sequence>
<dbReference type="AlphaFoldDB" id="A0AAV0MKI7"/>
<evidence type="ECO:0000313" key="2">
    <source>
        <dbReference type="Proteomes" id="UP001154282"/>
    </source>
</evidence>
<evidence type="ECO:0000313" key="1">
    <source>
        <dbReference type="EMBL" id="CAI0446486.1"/>
    </source>
</evidence>
<reference evidence="1" key="1">
    <citation type="submission" date="2022-08" db="EMBL/GenBank/DDBJ databases">
        <authorList>
            <person name="Gutierrez-Valencia J."/>
        </authorList>
    </citation>
    <scope>NUCLEOTIDE SEQUENCE</scope>
</reference>
<name>A0AAV0MKI7_9ROSI</name>
<comment type="caution">
    <text evidence="1">The sequence shown here is derived from an EMBL/GenBank/DDBJ whole genome shotgun (WGS) entry which is preliminary data.</text>
</comment>
<organism evidence="1 2">
    <name type="scientific">Linum tenue</name>
    <dbReference type="NCBI Taxonomy" id="586396"/>
    <lineage>
        <taxon>Eukaryota</taxon>
        <taxon>Viridiplantae</taxon>
        <taxon>Streptophyta</taxon>
        <taxon>Embryophyta</taxon>
        <taxon>Tracheophyta</taxon>
        <taxon>Spermatophyta</taxon>
        <taxon>Magnoliopsida</taxon>
        <taxon>eudicotyledons</taxon>
        <taxon>Gunneridae</taxon>
        <taxon>Pentapetalae</taxon>
        <taxon>rosids</taxon>
        <taxon>fabids</taxon>
        <taxon>Malpighiales</taxon>
        <taxon>Linaceae</taxon>
        <taxon>Linum</taxon>
    </lineage>
</organism>
<dbReference type="EMBL" id="CAMGYJ010000007">
    <property type="protein sequence ID" value="CAI0446486.1"/>
    <property type="molecule type" value="Genomic_DNA"/>
</dbReference>
<gene>
    <name evidence="1" type="ORF">LITE_LOCUS29035</name>
</gene>
<dbReference type="Proteomes" id="UP001154282">
    <property type="component" value="Unassembled WGS sequence"/>
</dbReference>